<dbReference type="InterPro" id="IPR009492">
    <property type="entry name" value="TniQ"/>
</dbReference>
<keyword evidence="3" id="KW-1185">Reference proteome</keyword>
<evidence type="ECO:0000313" key="3">
    <source>
        <dbReference type="Proteomes" id="UP001606303"/>
    </source>
</evidence>
<proteinExistence type="predicted"/>
<reference evidence="2 3" key="1">
    <citation type="submission" date="2024-08" db="EMBL/GenBank/DDBJ databases">
        <authorList>
            <person name="Lu H."/>
        </authorList>
    </citation>
    <scope>NUCLEOTIDE SEQUENCE [LARGE SCALE GENOMIC DNA]</scope>
    <source>
        <strain evidence="2 3">BYS87W</strain>
    </source>
</reference>
<dbReference type="EMBL" id="JBIGIB010000004">
    <property type="protein sequence ID" value="MFG6468189.1"/>
    <property type="molecule type" value="Genomic_DNA"/>
</dbReference>
<gene>
    <name evidence="2" type="ORF">ACG01O_16300</name>
</gene>
<sequence>MAALLNPVTPTANESTGGFLLRALSANGANVRELLSLTRGSTRRQILPEDAPLYEQLTGTPAEWFVRRIAHVRQGDHWPEIELFGTRWRDDWTLRGQYTQVCPECLERSAVARVEWDLMGYTACPVHRKLLVDRCADCGRALQPNRPAVDVCRCGAFLSRPDTPGQDADAGMLAWCQWLSKAVMGAIEGQTRPEPLLASFDGLSIDGWYRLCICLGGGVRALRGAHLNAACPWLDTAAVHEILRQGLEALRDVDAGRPLHIALGMGCGDSLAEQAVRGITLEDRNAASGLRMRLRLPSRWRNAKHVLHRQGDLFEGWA</sequence>
<accession>A0ABW7H280</accession>
<name>A0ABW7H280_9BURK</name>
<dbReference type="Proteomes" id="UP001606303">
    <property type="component" value="Unassembled WGS sequence"/>
</dbReference>
<organism evidence="2 3">
    <name type="scientific">Pelomonas baiyunensis</name>
    <dbReference type="NCBI Taxonomy" id="3299026"/>
    <lineage>
        <taxon>Bacteria</taxon>
        <taxon>Pseudomonadati</taxon>
        <taxon>Pseudomonadota</taxon>
        <taxon>Betaproteobacteria</taxon>
        <taxon>Burkholderiales</taxon>
        <taxon>Sphaerotilaceae</taxon>
        <taxon>Roseateles</taxon>
    </lineage>
</organism>
<comment type="caution">
    <text evidence="2">The sequence shown here is derived from an EMBL/GenBank/DDBJ whole genome shotgun (WGS) entry which is preliminary data.</text>
</comment>
<feature type="domain" description="TniQ" evidence="1">
    <location>
        <begin position="8"/>
        <end position="131"/>
    </location>
</feature>
<evidence type="ECO:0000259" key="1">
    <source>
        <dbReference type="Pfam" id="PF06527"/>
    </source>
</evidence>
<dbReference type="Pfam" id="PF06527">
    <property type="entry name" value="TniQ"/>
    <property type="match status" value="1"/>
</dbReference>
<dbReference type="RefSeq" id="WP_394386178.1">
    <property type="nucleotide sequence ID" value="NZ_JBIGIB010000004.1"/>
</dbReference>
<evidence type="ECO:0000313" key="2">
    <source>
        <dbReference type="EMBL" id="MFG6468189.1"/>
    </source>
</evidence>
<protein>
    <submittedName>
        <fullName evidence="2">TniQ family protein</fullName>
    </submittedName>
</protein>